<proteinExistence type="predicted"/>
<dbReference type="EMBL" id="CP109114">
    <property type="protein sequence ID" value="WSC11496.1"/>
    <property type="molecule type" value="Genomic_DNA"/>
</dbReference>
<evidence type="ECO:0000313" key="3">
    <source>
        <dbReference type="EMBL" id="WSC11496.1"/>
    </source>
</evidence>
<dbReference type="EMBL" id="CP109114">
    <property type="protein sequence ID" value="WSC17615.1"/>
    <property type="molecule type" value="Genomic_DNA"/>
</dbReference>
<gene>
    <name evidence="2" type="ORF">FHX80_12529</name>
    <name evidence="3" type="ORF">OIE64_00435</name>
    <name evidence="4" type="ORF">OIE64_35605</name>
</gene>
<evidence type="ECO:0000313" key="2">
    <source>
        <dbReference type="EMBL" id="TWF92209.1"/>
    </source>
</evidence>
<name>A0A561TYL6_9ACTN</name>
<evidence type="ECO:0000313" key="6">
    <source>
        <dbReference type="Proteomes" id="UP001330827"/>
    </source>
</evidence>
<dbReference type="Proteomes" id="UP001330827">
    <property type="component" value="Chromosome"/>
</dbReference>
<organism evidence="2 5">
    <name type="scientific">Streptomyces brevispora</name>
    <dbReference type="NCBI Taxonomy" id="887462"/>
    <lineage>
        <taxon>Bacteria</taxon>
        <taxon>Bacillati</taxon>
        <taxon>Actinomycetota</taxon>
        <taxon>Actinomycetes</taxon>
        <taxon>Kitasatosporales</taxon>
        <taxon>Streptomycetaceae</taxon>
        <taxon>Streptomyces</taxon>
    </lineage>
</organism>
<feature type="region of interest" description="Disordered" evidence="1">
    <location>
        <begin position="57"/>
        <end position="79"/>
    </location>
</feature>
<evidence type="ECO:0000256" key="1">
    <source>
        <dbReference type="SAM" id="MobiDB-lite"/>
    </source>
</evidence>
<dbReference type="AlphaFoldDB" id="A0A561TYL6"/>
<sequence length="79" mass="8917">MKWKDAFDDAMKELEAIRSQLARLDDPTVGLTALHGELAQSRLKILEVVQGVVTGLREENREVRRPPGPDDQRPERNPG</sequence>
<keyword evidence="6" id="KW-1185">Reference proteome</keyword>
<dbReference type="RefSeq" id="WP_244318722.1">
    <property type="nucleotide sequence ID" value="NZ_CP109114.1"/>
</dbReference>
<evidence type="ECO:0000313" key="4">
    <source>
        <dbReference type="EMBL" id="WSC17615.1"/>
    </source>
</evidence>
<reference evidence="2 5" key="1">
    <citation type="submission" date="2019-06" db="EMBL/GenBank/DDBJ databases">
        <title>Sequencing the genomes of 1000 actinobacteria strains.</title>
        <authorList>
            <person name="Klenk H.-P."/>
        </authorList>
    </citation>
    <scope>NUCLEOTIDE SEQUENCE [LARGE SCALE GENOMIC DNA]</scope>
    <source>
        <strain evidence="2 5">DSM 42059</strain>
    </source>
</reference>
<protein>
    <submittedName>
        <fullName evidence="2">Uncharacterized protein</fullName>
    </submittedName>
</protein>
<dbReference type="Proteomes" id="UP000318186">
    <property type="component" value="Unassembled WGS sequence"/>
</dbReference>
<dbReference type="EMBL" id="VIWW01000002">
    <property type="protein sequence ID" value="TWF92209.1"/>
    <property type="molecule type" value="Genomic_DNA"/>
</dbReference>
<accession>A0A561TYL6</accession>
<evidence type="ECO:0000313" key="5">
    <source>
        <dbReference type="Proteomes" id="UP000318186"/>
    </source>
</evidence>
<reference evidence="3 6" key="2">
    <citation type="submission" date="2022-10" db="EMBL/GenBank/DDBJ databases">
        <title>The complete genomes of actinobacterial strains from the NBC collection.</title>
        <authorList>
            <person name="Joergensen T.S."/>
            <person name="Alvarez Arevalo M."/>
            <person name="Sterndorff E.B."/>
            <person name="Faurdal D."/>
            <person name="Vuksanovic O."/>
            <person name="Mourched A.-S."/>
            <person name="Charusanti P."/>
            <person name="Shaw S."/>
            <person name="Blin K."/>
            <person name="Weber T."/>
        </authorList>
    </citation>
    <scope>NUCLEOTIDE SEQUENCE [LARGE SCALE GENOMIC DNA]</scope>
    <source>
        <strain evidence="3 6">NBC 01769</strain>
    </source>
</reference>